<evidence type="ECO:0000256" key="2">
    <source>
        <dbReference type="ARBA" id="ARBA00012150"/>
    </source>
</evidence>
<comment type="caution">
    <text evidence="9">The sequence shown here is derived from an EMBL/GenBank/DDBJ whole genome shotgun (WGS) entry which is preliminary data.</text>
</comment>
<organism evidence="9 10">
    <name type="scientific">Vibrio amylolyticus</name>
    <dbReference type="NCBI Taxonomy" id="2847292"/>
    <lineage>
        <taxon>Bacteria</taxon>
        <taxon>Pseudomonadati</taxon>
        <taxon>Pseudomonadota</taxon>
        <taxon>Gammaproteobacteria</taxon>
        <taxon>Vibrionales</taxon>
        <taxon>Vibrionaceae</taxon>
        <taxon>Vibrio</taxon>
    </lineage>
</organism>
<name>A0A9X2BJB5_9VIBR</name>
<evidence type="ECO:0000256" key="3">
    <source>
        <dbReference type="ARBA" id="ARBA00015991"/>
    </source>
</evidence>
<evidence type="ECO:0000256" key="1">
    <source>
        <dbReference type="ARBA" id="ARBA00005614"/>
    </source>
</evidence>
<dbReference type="Pfam" id="PF00708">
    <property type="entry name" value="Acylphosphatase"/>
    <property type="match status" value="1"/>
</dbReference>
<feature type="active site" evidence="5">
    <location>
        <position position="20"/>
    </location>
</feature>
<dbReference type="EC" id="3.6.1.7" evidence="2 5"/>
<dbReference type="RefSeq" id="WP_248010132.1">
    <property type="nucleotide sequence ID" value="NZ_JAJHVV010000011.1"/>
</dbReference>
<dbReference type="PROSITE" id="PS00150">
    <property type="entry name" value="ACYLPHOSPHATASE_1"/>
    <property type="match status" value="1"/>
</dbReference>
<keyword evidence="5 6" id="KW-0378">Hydrolase</keyword>
<reference evidence="9" key="1">
    <citation type="submission" date="2021-11" db="EMBL/GenBank/DDBJ databases">
        <title>Vibrio ZSDE26 sp. nov. and Vibrio ZSDZ34 sp. nov., isolated from coastal seawater in Qingdao.</title>
        <authorList>
            <person name="Zhang P."/>
        </authorList>
    </citation>
    <scope>NUCLEOTIDE SEQUENCE</scope>
    <source>
        <strain evidence="9">ZSDE26</strain>
    </source>
</reference>
<sequence length="90" mass="10194">MYQKCYKFTVSGTVQGVGFRYFTTMKANELGLLGYVKNLSNGDVEVLASGDKREMEAFECWLEKGPRLANVSKLKKEEADSFSFTDFQIT</sequence>
<dbReference type="AlphaFoldDB" id="A0A9X2BJB5"/>
<dbReference type="InterPro" id="IPR020456">
    <property type="entry name" value="Acylphosphatase"/>
</dbReference>
<evidence type="ECO:0000256" key="4">
    <source>
        <dbReference type="ARBA" id="ARBA00047645"/>
    </source>
</evidence>
<dbReference type="Gene3D" id="3.30.70.100">
    <property type="match status" value="1"/>
</dbReference>
<dbReference type="SUPFAM" id="SSF54975">
    <property type="entry name" value="Acylphosphatase/BLUF domain-like"/>
    <property type="match status" value="1"/>
</dbReference>
<dbReference type="PROSITE" id="PS00151">
    <property type="entry name" value="ACYLPHOSPHATASE_2"/>
    <property type="match status" value="1"/>
</dbReference>
<dbReference type="NCBIfam" id="NF011000">
    <property type="entry name" value="PRK14426.1"/>
    <property type="match status" value="1"/>
</dbReference>
<evidence type="ECO:0000256" key="7">
    <source>
        <dbReference type="RuleBase" id="RU004168"/>
    </source>
</evidence>
<protein>
    <recommendedName>
        <fullName evidence="3 5">Acylphosphatase</fullName>
        <ecNumber evidence="2 5">3.6.1.7</ecNumber>
    </recommendedName>
</protein>
<dbReference type="InterPro" id="IPR036046">
    <property type="entry name" value="Acylphosphatase-like_dom_sf"/>
</dbReference>
<comment type="catalytic activity">
    <reaction evidence="4 5 6">
        <text>an acyl phosphate + H2O = a carboxylate + phosphate + H(+)</text>
        <dbReference type="Rhea" id="RHEA:14965"/>
        <dbReference type="ChEBI" id="CHEBI:15377"/>
        <dbReference type="ChEBI" id="CHEBI:15378"/>
        <dbReference type="ChEBI" id="CHEBI:29067"/>
        <dbReference type="ChEBI" id="CHEBI:43474"/>
        <dbReference type="ChEBI" id="CHEBI:59918"/>
        <dbReference type="EC" id="3.6.1.7"/>
    </reaction>
</comment>
<gene>
    <name evidence="9" type="primary">yccX</name>
    <name evidence="9" type="ORF">KP803_17385</name>
</gene>
<feature type="active site" evidence="5">
    <location>
        <position position="38"/>
    </location>
</feature>
<evidence type="ECO:0000256" key="6">
    <source>
        <dbReference type="RuleBase" id="RU000553"/>
    </source>
</evidence>
<proteinExistence type="inferred from homology"/>
<dbReference type="GO" id="GO:0003998">
    <property type="term" value="F:acylphosphatase activity"/>
    <property type="evidence" value="ECO:0007669"/>
    <property type="project" value="UniProtKB-EC"/>
</dbReference>
<dbReference type="NCBIfam" id="NF011019">
    <property type="entry name" value="PRK14448.1"/>
    <property type="match status" value="1"/>
</dbReference>
<dbReference type="InterPro" id="IPR001792">
    <property type="entry name" value="Acylphosphatase-like_dom"/>
</dbReference>
<dbReference type="InterPro" id="IPR017968">
    <property type="entry name" value="Acylphosphatase_CS"/>
</dbReference>
<dbReference type="EMBL" id="JAJHVV010000011">
    <property type="protein sequence ID" value="MCK6265055.1"/>
    <property type="molecule type" value="Genomic_DNA"/>
</dbReference>
<feature type="domain" description="Acylphosphatase-like" evidence="8">
    <location>
        <begin position="5"/>
        <end position="90"/>
    </location>
</feature>
<comment type="similarity">
    <text evidence="1 7">Belongs to the acylphosphatase family.</text>
</comment>
<dbReference type="PANTHER" id="PTHR47268:SF4">
    <property type="entry name" value="ACYLPHOSPHATASE"/>
    <property type="match status" value="1"/>
</dbReference>
<keyword evidence="10" id="KW-1185">Reference proteome</keyword>
<evidence type="ECO:0000256" key="5">
    <source>
        <dbReference type="PROSITE-ProRule" id="PRU00520"/>
    </source>
</evidence>
<dbReference type="PRINTS" id="PR00112">
    <property type="entry name" value="ACYLPHPHTASE"/>
</dbReference>
<evidence type="ECO:0000313" key="9">
    <source>
        <dbReference type="EMBL" id="MCK6265055.1"/>
    </source>
</evidence>
<dbReference type="Proteomes" id="UP001139559">
    <property type="component" value="Unassembled WGS sequence"/>
</dbReference>
<evidence type="ECO:0000259" key="8">
    <source>
        <dbReference type="PROSITE" id="PS51160"/>
    </source>
</evidence>
<dbReference type="PANTHER" id="PTHR47268">
    <property type="entry name" value="ACYLPHOSPHATASE"/>
    <property type="match status" value="1"/>
</dbReference>
<evidence type="ECO:0000313" key="10">
    <source>
        <dbReference type="Proteomes" id="UP001139559"/>
    </source>
</evidence>
<accession>A0A9X2BJB5</accession>
<dbReference type="PROSITE" id="PS51160">
    <property type="entry name" value="ACYLPHOSPHATASE_3"/>
    <property type="match status" value="1"/>
</dbReference>